<dbReference type="Pfam" id="PF13472">
    <property type="entry name" value="Lipase_GDSL_2"/>
    <property type="match status" value="1"/>
</dbReference>
<evidence type="ECO:0000259" key="2">
    <source>
        <dbReference type="Pfam" id="PF13472"/>
    </source>
</evidence>
<dbReference type="GO" id="GO:0016788">
    <property type="term" value="F:hydrolase activity, acting on ester bonds"/>
    <property type="evidence" value="ECO:0007669"/>
    <property type="project" value="UniProtKB-ARBA"/>
</dbReference>
<dbReference type="Gene3D" id="3.40.50.1110">
    <property type="entry name" value="SGNH hydrolase"/>
    <property type="match status" value="1"/>
</dbReference>
<sequence length="419" mass="44597">MKFSLSSVVAGTALLVSLGASLPAHAGQPPNSWVTSWATALQSIPQLADPPPLYRAPEIAGRTVRQIVYPTLGGRIVRIRVSNEYGREPLVIEAMGIAPSAGGAATSAATAPVTFGGRPGVSVPPGGELDSDPVEIDLRAGAPYSISSYVGREQRMAAWHRVASQTNFVSQPGDHVADPSPTAFSQRFTQYAWVTGLAVDASNASTVAAIGDSITDGMRSSLNQNRRWPDALARRFAREQRQDLAVIDLGISGNRLLSDSPCYGTALERRFARDALRHPGVKTVVLLIGINDINFQAMPARAGLDCDTPHTRVDAEDLIAGYRRVIAQAHAGGVRIVGATLTPASLPPDREAIREAVNKWIRTSRAFDDVADFDAALRDPADPGRLRREYDSGDHIHPSDTGYAAMAEAVPLTALTGSK</sequence>
<accession>A0A3N6NKK5</accession>
<gene>
    <name evidence="3" type="ORF">D1Y85_26235</name>
</gene>
<dbReference type="RefSeq" id="WP_124153996.1">
    <property type="nucleotide sequence ID" value="NZ_RQIS01000035.1"/>
</dbReference>
<dbReference type="EMBL" id="RQIS01000035">
    <property type="protein sequence ID" value="RQG99792.1"/>
    <property type="molecule type" value="Genomic_DNA"/>
</dbReference>
<dbReference type="InterPro" id="IPR036514">
    <property type="entry name" value="SGNH_hydro_sf"/>
</dbReference>
<dbReference type="InterPro" id="IPR013830">
    <property type="entry name" value="SGNH_hydro"/>
</dbReference>
<proteinExistence type="predicted"/>
<feature type="domain" description="SGNH hydrolase-type esterase" evidence="2">
    <location>
        <begin position="209"/>
        <end position="405"/>
    </location>
</feature>
<feature type="signal peptide" evidence="1">
    <location>
        <begin position="1"/>
        <end position="26"/>
    </location>
</feature>
<dbReference type="PANTHER" id="PTHR43784">
    <property type="entry name" value="GDSL-LIKE LIPASE/ACYLHYDROLASE, PUTATIVE (AFU_ORTHOLOGUE AFUA_2G00820)-RELATED"/>
    <property type="match status" value="1"/>
</dbReference>
<dbReference type="PANTHER" id="PTHR43784:SF2">
    <property type="entry name" value="GDSL-LIKE LIPASE_ACYLHYDROLASE, PUTATIVE (AFU_ORTHOLOGUE AFUA_2G00820)-RELATED"/>
    <property type="match status" value="1"/>
</dbReference>
<dbReference type="CDD" id="cd01830">
    <property type="entry name" value="XynE_like"/>
    <property type="match status" value="1"/>
</dbReference>
<dbReference type="AlphaFoldDB" id="A0A3N6NKK5"/>
<dbReference type="OrthoDB" id="1828825at2"/>
<dbReference type="InterPro" id="IPR053140">
    <property type="entry name" value="GDSL_Rv0518-like"/>
</dbReference>
<dbReference type="SUPFAM" id="SSF52266">
    <property type="entry name" value="SGNH hydrolase"/>
    <property type="match status" value="1"/>
</dbReference>
<dbReference type="Proteomes" id="UP000272778">
    <property type="component" value="Unassembled WGS sequence"/>
</dbReference>
<evidence type="ECO:0000256" key="1">
    <source>
        <dbReference type="SAM" id="SignalP"/>
    </source>
</evidence>
<protein>
    <submittedName>
        <fullName evidence="3">SGNH/GDSL hydrolase family protein</fullName>
    </submittedName>
</protein>
<organism evidence="3 4">
    <name type="scientific">Paraburkholderia dinghuensis</name>
    <dbReference type="NCBI Taxonomy" id="2305225"/>
    <lineage>
        <taxon>Bacteria</taxon>
        <taxon>Pseudomonadati</taxon>
        <taxon>Pseudomonadota</taxon>
        <taxon>Betaproteobacteria</taxon>
        <taxon>Burkholderiales</taxon>
        <taxon>Burkholderiaceae</taxon>
        <taxon>Paraburkholderia</taxon>
    </lineage>
</organism>
<keyword evidence="4" id="KW-1185">Reference proteome</keyword>
<reference evidence="3 4" key="1">
    <citation type="submission" date="2018-11" db="EMBL/GenBank/DDBJ databases">
        <title>Paraburkholderia sp. DHOA04, isolated from soil.</title>
        <authorList>
            <person name="Gao Z.-H."/>
            <person name="Qiu L.-H."/>
            <person name="Fu J.-C."/>
        </authorList>
    </citation>
    <scope>NUCLEOTIDE SEQUENCE [LARGE SCALE GENOMIC DNA]</scope>
    <source>
        <strain evidence="3 4">DHOA04</strain>
    </source>
</reference>
<feature type="chain" id="PRO_5018068784" evidence="1">
    <location>
        <begin position="27"/>
        <end position="419"/>
    </location>
</feature>
<keyword evidence="3" id="KW-0378">Hydrolase</keyword>
<evidence type="ECO:0000313" key="4">
    <source>
        <dbReference type="Proteomes" id="UP000272778"/>
    </source>
</evidence>
<evidence type="ECO:0000313" key="3">
    <source>
        <dbReference type="EMBL" id="RQG99792.1"/>
    </source>
</evidence>
<name>A0A3N6NKK5_9BURK</name>
<comment type="caution">
    <text evidence="3">The sequence shown here is derived from an EMBL/GenBank/DDBJ whole genome shotgun (WGS) entry which is preliminary data.</text>
</comment>
<keyword evidence="1" id="KW-0732">Signal</keyword>